<organism evidence="2 3">
    <name type="scientific">Camellia sinensis var. sinensis</name>
    <name type="common">China tea</name>
    <dbReference type="NCBI Taxonomy" id="542762"/>
    <lineage>
        <taxon>Eukaryota</taxon>
        <taxon>Viridiplantae</taxon>
        <taxon>Streptophyta</taxon>
        <taxon>Embryophyta</taxon>
        <taxon>Tracheophyta</taxon>
        <taxon>Spermatophyta</taxon>
        <taxon>Magnoliopsida</taxon>
        <taxon>eudicotyledons</taxon>
        <taxon>Gunneridae</taxon>
        <taxon>Pentapetalae</taxon>
        <taxon>asterids</taxon>
        <taxon>Ericales</taxon>
        <taxon>Theaceae</taxon>
        <taxon>Camellia</taxon>
    </lineage>
</organism>
<protein>
    <submittedName>
        <fullName evidence="2">Uncharacterized protein</fullName>
    </submittedName>
</protein>
<feature type="region of interest" description="Disordered" evidence="1">
    <location>
        <begin position="270"/>
        <end position="289"/>
    </location>
</feature>
<dbReference type="EMBL" id="SDRB02003779">
    <property type="protein sequence ID" value="THG16908.1"/>
    <property type="molecule type" value="Genomic_DNA"/>
</dbReference>
<comment type="caution">
    <text evidence="2">The sequence shown here is derived from an EMBL/GenBank/DDBJ whole genome shotgun (WGS) entry which is preliminary data.</text>
</comment>
<dbReference type="PANTHER" id="PTHR35318">
    <property type="entry name" value="BNAA10G08410D PROTEIN"/>
    <property type="match status" value="1"/>
</dbReference>
<dbReference type="Proteomes" id="UP000306102">
    <property type="component" value="Unassembled WGS sequence"/>
</dbReference>
<evidence type="ECO:0000256" key="1">
    <source>
        <dbReference type="SAM" id="MobiDB-lite"/>
    </source>
</evidence>
<evidence type="ECO:0000313" key="2">
    <source>
        <dbReference type="EMBL" id="THG16908.1"/>
    </source>
</evidence>
<feature type="compositionally biased region" description="Basic residues" evidence="1">
    <location>
        <begin position="34"/>
        <end position="49"/>
    </location>
</feature>
<name>A0A4S4EK05_CAMSN</name>
<dbReference type="PANTHER" id="PTHR35318:SF2">
    <property type="entry name" value="OS08G0138900 PROTEIN"/>
    <property type="match status" value="1"/>
</dbReference>
<dbReference type="AlphaFoldDB" id="A0A4S4EK05"/>
<evidence type="ECO:0000313" key="3">
    <source>
        <dbReference type="Proteomes" id="UP000306102"/>
    </source>
</evidence>
<gene>
    <name evidence="2" type="ORF">TEA_011176</name>
</gene>
<accession>A0A4S4EK05</accession>
<keyword evidence="3" id="KW-1185">Reference proteome</keyword>
<reference evidence="2 3" key="1">
    <citation type="journal article" date="2018" name="Proc. Natl. Acad. Sci. U.S.A.">
        <title>Draft genome sequence of Camellia sinensis var. sinensis provides insights into the evolution of the tea genome and tea quality.</title>
        <authorList>
            <person name="Wei C."/>
            <person name="Yang H."/>
            <person name="Wang S."/>
            <person name="Zhao J."/>
            <person name="Liu C."/>
            <person name="Gao L."/>
            <person name="Xia E."/>
            <person name="Lu Y."/>
            <person name="Tai Y."/>
            <person name="She G."/>
            <person name="Sun J."/>
            <person name="Cao H."/>
            <person name="Tong W."/>
            <person name="Gao Q."/>
            <person name="Li Y."/>
            <person name="Deng W."/>
            <person name="Jiang X."/>
            <person name="Wang W."/>
            <person name="Chen Q."/>
            <person name="Zhang S."/>
            <person name="Li H."/>
            <person name="Wu J."/>
            <person name="Wang P."/>
            <person name="Li P."/>
            <person name="Shi C."/>
            <person name="Zheng F."/>
            <person name="Jian J."/>
            <person name="Huang B."/>
            <person name="Shan D."/>
            <person name="Shi M."/>
            <person name="Fang C."/>
            <person name="Yue Y."/>
            <person name="Li F."/>
            <person name="Li D."/>
            <person name="Wei S."/>
            <person name="Han B."/>
            <person name="Jiang C."/>
            <person name="Yin Y."/>
            <person name="Xia T."/>
            <person name="Zhang Z."/>
            <person name="Bennetzen J.L."/>
            <person name="Zhao S."/>
            <person name="Wan X."/>
        </authorList>
    </citation>
    <scope>NUCLEOTIDE SEQUENCE [LARGE SCALE GENOMIC DNA]</scope>
    <source>
        <strain evidence="3">cv. Shuchazao</strain>
        <tissue evidence="2">Leaf</tissue>
    </source>
</reference>
<feature type="region of interest" description="Disordered" evidence="1">
    <location>
        <begin position="12"/>
        <end position="61"/>
    </location>
</feature>
<proteinExistence type="predicted"/>
<sequence>MKSLMEFVSCCGSAPSRPDPLRAEETQFLVLPSSRKRPARGRYQNRKRGSSGTSADWRPSLGALSEDNVVPESERERWRSMNAGSERMLKRKVSSSSSASTAVGVSVRNYSSDNSGRNIHVLRGGNVTWNGFFILCSIINISARLYRPKDVMRRWAPNLETIWPIVISTKGAPNPEAYRPKDVMHRWGSEFGDYFANRDIHEGGSESGGLSAKRRHALMGLRIRRLYLANHDIHEGRSKSGGFIGPKTSCVNGLQIRRLCLANRDIHEGHSKSEGLSVQSRHAPMGLRI</sequence>